<dbReference type="Proteomes" id="UP001497516">
    <property type="component" value="Chromosome 2"/>
</dbReference>
<feature type="region of interest" description="Disordered" evidence="1">
    <location>
        <begin position="1"/>
        <end position="49"/>
    </location>
</feature>
<gene>
    <name evidence="2" type="ORF">LTRI10_LOCUS13086</name>
</gene>
<dbReference type="EMBL" id="OZ034815">
    <property type="protein sequence ID" value="CAL1370998.1"/>
    <property type="molecule type" value="Genomic_DNA"/>
</dbReference>
<accession>A0AAV2DAS3</accession>
<evidence type="ECO:0000313" key="2">
    <source>
        <dbReference type="EMBL" id="CAL1370998.1"/>
    </source>
</evidence>
<protein>
    <submittedName>
        <fullName evidence="2">Uncharacterized protein</fullName>
    </submittedName>
</protein>
<feature type="compositionally biased region" description="Polar residues" evidence="1">
    <location>
        <begin position="7"/>
        <end position="23"/>
    </location>
</feature>
<feature type="compositionally biased region" description="Basic residues" evidence="1">
    <location>
        <begin position="24"/>
        <end position="36"/>
    </location>
</feature>
<evidence type="ECO:0000256" key="1">
    <source>
        <dbReference type="SAM" id="MobiDB-lite"/>
    </source>
</evidence>
<sequence length="117" mass="13038">MIEVEQPTPSQRKNPENDTSTAVKRTKHQKGLKSPKQKAGTPMPPAKKALQIWSPVKDKKRKARARTTTLTLQDIKAWTSVASVKTSVESATQERLFIAKPKYATEALSPIAPEHEH</sequence>
<evidence type="ECO:0000313" key="3">
    <source>
        <dbReference type="Proteomes" id="UP001497516"/>
    </source>
</evidence>
<organism evidence="2 3">
    <name type="scientific">Linum trigynum</name>
    <dbReference type="NCBI Taxonomy" id="586398"/>
    <lineage>
        <taxon>Eukaryota</taxon>
        <taxon>Viridiplantae</taxon>
        <taxon>Streptophyta</taxon>
        <taxon>Embryophyta</taxon>
        <taxon>Tracheophyta</taxon>
        <taxon>Spermatophyta</taxon>
        <taxon>Magnoliopsida</taxon>
        <taxon>eudicotyledons</taxon>
        <taxon>Gunneridae</taxon>
        <taxon>Pentapetalae</taxon>
        <taxon>rosids</taxon>
        <taxon>fabids</taxon>
        <taxon>Malpighiales</taxon>
        <taxon>Linaceae</taxon>
        <taxon>Linum</taxon>
    </lineage>
</organism>
<keyword evidence="3" id="KW-1185">Reference proteome</keyword>
<reference evidence="2 3" key="1">
    <citation type="submission" date="2024-04" db="EMBL/GenBank/DDBJ databases">
        <authorList>
            <person name="Fracassetti M."/>
        </authorList>
    </citation>
    <scope>NUCLEOTIDE SEQUENCE [LARGE SCALE GENOMIC DNA]</scope>
</reference>
<proteinExistence type="predicted"/>
<dbReference type="AlphaFoldDB" id="A0AAV2DAS3"/>
<name>A0AAV2DAS3_9ROSI</name>